<evidence type="ECO:0000313" key="4">
    <source>
        <dbReference type="EMBL" id="GAC20451.1"/>
    </source>
</evidence>
<dbReference type="GO" id="GO:0006265">
    <property type="term" value="P:DNA topological change"/>
    <property type="evidence" value="ECO:0007669"/>
    <property type="project" value="InterPro"/>
</dbReference>
<proteinExistence type="predicted"/>
<dbReference type="InterPro" id="IPR007560">
    <property type="entry name" value="Restrct_endonuc_IV_Mrr"/>
</dbReference>
<dbReference type="PANTHER" id="PTHR30015:SF7">
    <property type="entry name" value="TYPE IV METHYL-DIRECTED RESTRICTION ENZYME ECOKMRR"/>
    <property type="match status" value="1"/>
</dbReference>
<evidence type="ECO:0000256" key="1">
    <source>
        <dbReference type="SAM" id="Phobius"/>
    </source>
</evidence>
<dbReference type="eggNOG" id="COG0551">
    <property type="taxonomic scope" value="Bacteria"/>
</dbReference>
<dbReference type="Pfam" id="PF04471">
    <property type="entry name" value="Mrr_cat"/>
    <property type="match status" value="1"/>
</dbReference>
<feature type="domain" description="DNA topoisomerase type IA zn finger" evidence="2">
    <location>
        <begin position="229"/>
        <end position="267"/>
    </location>
</feature>
<keyword evidence="1" id="KW-0472">Membrane</keyword>
<dbReference type="GO" id="GO:0009307">
    <property type="term" value="P:DNA restriction-modification system"/>
    <property type="evidence" value="ECO:0007669"/>
    <property type="project" value="InterPro"/>
</dbReference>
<dbReference type="Gene3D" id="3.40.1350.10">
    <property type="match status" value="1"/>
</dbReference>
<dbReference type="Pfam" id="PF01396">
    <property type="entry name" value="Zn_ribbon_Top1"/>
    <property type="match status" value="1"/>
</dbReference>
<dbReference type="GO" id="GO:0005694">
    <property type="term" value="C:chromosome"/>
    <property type="evidence" value="ECO:0007669"/>
    <property type="project" value="InterPro"/>
</dbReference>
<feature type="domain" description="Restriction endonuclease type IV Mrr" evidence="3">
    <location>
        <begin position="90"/>
        <end position="201"/>
    </location>
</feature>
<feature type="transmembrane region" description="Helical" evidence="1">
    <location>
        <begin position="12"/>
        <end position="35"/>
    </location>
</feature>
<evidence type="ECO:0000259" key="2">
    <source>
        <dbReference type="Pfam" id="PF01396"/>
    </source>
</evidence>
<dbReference type="EMBL" id="BAEO01000054">
    <property type="protein sequence ID" value="GAC20451.1"/>
    <property type="molecule type" value="Genomic_DNA"/>
</dbReference>
<name>K6Y930_9ALTE</name>
<feature type="transmembrane region" description="Helical" evidence="1">
    <location>
        <begin position="55"/>
        <end position="73"/>
    </location>
</feature>
<dbReference type="InterPro" id="IPR011335">
    <property type="entry name" value="Restrct_endonuc-II-like"/>
</dbReference>
<evidence type="ECO:0000313" key="5">
    <source>
        <dbReference type="Proteomes" id="UP000006327"/>
    </source>
</evidence>
<organism evidence="4 5">
    <name type="scientific">Paraglaciecola arctica BSs20135</name>
    <dbReference type="NCBI Taxonomy" id="493475"/>
    <lineage>
        <taxon>Bacteria</taxon>
        <taxon>Pseudomonadati</taxon>
        <taxon>Pseudomonadota</taxon>
        <taxon>Gammaproteobacteria</taxon>
        <taxon>Alteromonadales</taxon>
        <taxon>Alteromonadaceae</taxon>
        <taxon>Paraglaciecola</taxon>
    </lineage>
</organism>
<dbReference type="GO" id="GO:0003916">
    <property type="term" value="F:DNA topoisomerase activity"/>
    <property type="evidence" value="ECO:0007669"/>
    <property type="project" value="InterPro"/>
</dbReference>
<dbReference type="GO" id="GO:0015666">
    <property type="term" value="F:restriction endodeoxyribonuclease activity"/>
    <property type="evidence" value="ECO:0007669"/>
    <property type="project" value="TreeGrafter"/>
</dbReference>
<dbReference type="eggNOG" id="COG1787">
    <property type="taxonomic scope" value="Bacteria"/>
</dbReference>
<dbReference type="InterPro" id="IPR011856">
    <property type="entry name" value="tRNA_endonuc-like_dom_sf"/>
</dbReference>
<dbReference type="Gene3D" id="3.30.65.10">
    <property type="entry name" value="Bacterial Topoisomerase I, domain 1"/>
    <property type="match status" value="1"/>
</dbReference>
<accession>K6Y930</accession>
<dbReference type="InterPro" id="IPR013498">
    <property type="entry name" value="Topo_IA_Znf"/>
</dbReference>
<dbReference type="PANTHER" id="PTHR30015">
    <property type="entry name" value="MRR RESTRICTION SYSTEM PROTEIN"/>
    <property type="match status" value="1"/>
</dbReference>
<sequence>MSRKNPSLLKELSYLPWWVSVIVGICVYVGLKFVIPNMEFSNLFISSFAAAAQKVAEWFGGIFLFPAILSIFNHQKRKQLIKKQSSIEPLRETSWSDFEVLVGEAFRRKGFAVQENMVGGADGGIDLTLRKDGKLHIVQCKQWRRSKVGVSIVREMFGVLTASNAERVHVVSSGHFTNDAIKFAQGLPIELINGDQLLELIADVQTTKPLQTAVKPIDKPVVKPTPTTTCPKCASPMVKRIAKKGANLGNEFLGCSGFPRCRHIEPL</sequence>
<reference evidence="4 5" key="1">
    <citation type="journal article" date="2017" name="Antonie Van Leeuwenhoek">
        <title>Rhizobium rhizosphaerae sp. nov., a novel species isolated from rice rhizosphere.</title>
        <authorList>
            <person name="Zhao J.J."/>
            <person name="Zhang J."/>
            <person name="Zhang R.J."/>
            <person name="Zhang C.W."/>
            <person name="Yin H.Q."/>
            <person name="Zhang X.X."/>
        </authorList>
    </citation>
    <scope>NUCLEOTIDE SEQUENCE [LARGE SCALE GENOMIC DNA]</scope>
    <source>
        <strain evidence="4 5">BSs20135</strain>
    </source>
</reference>
<comment type="caution">
    <text evidence="4">The sequence shown here is derived from an EMBL/GenBank/DDBJ whole genome shotgun (WGS) entry which is preliminary data.</text>
</comment>
<dbReference type="STRING" id="493475.GARC_3496"/>
<dbReference type="SUPFAM" id="SSF57783">
    <property type="entry name" value="Zinc beta-ribbon"/>
    <property type="match status" value="1"/>
</dbReference>
<dbReference type="InterPro" id="IPR052906">
    <property type="entry name" value="Type_IV_Methyl-Rstrct_Enzyme"/>
</dbReference>
<keyword evidence="1" id="KW-0812">Transmembrane</keyword>
<dbReference type="SUPFAM" id="SSF52980">
    <property type="entry name" value="Restriction endonuclease-like"/>
    <property type="match status" value="1"/>
</dbReference>
<gene>
    <name evidence="4" type="primary">mrr</name>
    <name evidence="4" type="ORF">GARC_3496</name>
</gene>
<keyword evidence="1" id="KW-1133">Transmembrane helix</keyword>
<evidence type="ECO:0000259" key="3">
    <source>
        <dbReference type="Pfam" id="PF04471"/>
    </source>
</evidence>
<dbReference type="GO" id="GO:0003677">
    <property type="term" value="F:DNA binding"/>
    <property type="evidence" value="ECO:0007669"/>
    <property type="project" value="InterPro"/>
</dbReference>
<dbReference type="RefSeq" id="WP_007622380.1">
    <property type="nucleotide sequence ID" value="NZ_BAEO01000054.1"/>
</dbReference>
<dbReference type="AlphaFoldDB" id="K6Y930"/>
<protein>
    <submittedName>
        <fullName evidence="4">Restriction system protein</fullName>
    </submittedName>
</protein>
<keyword evidence="5" id="KW-1185">Reference proteome</keyword>
<dbReference type="Proteomes" id="UP000006327">
    <property type="component" value="Unassembled WGS sequence"/>
</dbReference>
<dbReference type="OrthoDB" id="5782056at2"/>